<gene>
    <name evidence="1" type="ORF">DSM101010T_00900</name>
</gene>
<dbReference type="Gene3D" id="3.40.50.2000">
    <property type="entry name" value="Glycogen Phosphorylase B"/>
    <property type="match status" value="1"/>
</dbReference>
<evidence type="ECO:0000313" key="2">
    <source>
        <dbReference type="Proteomes" id="UP000503840"/>
    </source>
</evidence>
<name>A0A7J0BEZ5_9BACT</name>
<protein>
    <recommendedName>
        <fullName evidence="3">Glycosyltransferase</fullName>
    </recommendedName>
</protein>
<dbReference type="AlphaFoldDB" id="A0A7J0BEZ5"/>
<evidence type="ECO:0008006" key="3">
    <source>
        <dbReference type="Google" id="ProtNLM"/>
    </source>
</evidence>
<dbReference type="SUPFAM" id="SSF53756">
    <property type="entry name" value="UDP-Glycosyltransferase/glycogen phosphorylase"/>
    <property type="match status" value="1"/>
</dbReference>
<organism evidence="1 2">
    <name type="scientific">Desulfovibrio subterraneus</name>
    <dbReference type="NCBI Taxonomy" id="2718620"/>
    <lineage>
        <taxon>Bacteria</taxon>
        <taxon>Pseudomonadati</taxon>
        <taxon>Thermodesulfobacteriota</taxon>
        <taxon>Desulfovibrionia</taxon>
        <taxon>Desulfovibrionales</taxon>
        <taxon>Desulfovibrionaceae</taxon>
        <taxon>Desulfovibrio</taxon>
    </lineage>
</organism>
<dbReference type="Proteomes" id="UP000503840">
    <property type="component" value="Unassembled WGS sequence"/>
</dbReference>
<accession>A0A7J0BEZ5</accession>
<keyword evidence="2" id="KW-1185">Reference proteome</keyword>
<evidence type="ECO:0000313" key="1">
    <source>
        <dbReference type="EMBL" id="GFM31725.1"/>
    </source>
</evidence>
<sequence length="144" mass="16100">MLDENFIDIASSEFPECTFTIIGPFSAKIQKGNVKYTSEIPFEETVPYIKHADVGLITLQKKNQHASSFSDTLKVHQYRYVGLPIVAPEFIDIHRDNAFYYTPDDVGSIVEAMESALGAPKSKNSKSEVNDWNAVVRQIVESVA</sequence>
<comment type="caution">
    <text evidence="1">The sequence shown here is derived from an EMBL/GenBank/DDBJ whole genome shotgun (WGS) entry which is preliminary data.</text>
</comment>
<reference evidence="1 2" key="1">
    <citation type="submission" date="2020-05" db="EMBL/GenBank/DDBJ databases">
        <title>Draft genome sequence of Desulfovibrio sp. strain HN2T.</title>
        <authorList>
            <person name="Ueno A."/>
            <person name="Tamazawa S."/>
            <person name="Tamamura S."/>
            <person name="Murakami T."/>
            <person name="Kiyama T."/>
            <person name="Inomata H."/>
            <person name="Amano Y."/>
            <person name="Miyakawa K."/>
            <person name="Tamaki H."/>
            <person name="Naganuma T."/>
            <person name="Kaneko K."/>
        </authorList>
    </citation>
    <scope>NUCLEOTIDE SEQUENCE [LARGE SCALE GENOMIC DNA]</scope>
    <source>
        <strain evidence="1 2">HN2</strain>
    </source>
</reference>
<proteinExistence type="predicted"/>
<dbReference type="EMBL" id="BLVO01000001">
    <property type="protein sequence ID" value="GFM31725.1"/>
    <property type="molecule type" value="Genomic_DNA"/>
</dbReference>